<sequence>MVQEKVQEALVQQLNKELYSAYFYLGMVTYFSNLNLEGFAHYFRVQVQEERDHALGFFNYLLKTNNPIQLPAIAQPPQNFESPLHVFELALRHEEKVTQSIYSLMDVAQEFKDHQTQVFLQWYITEQSEEEDNMTRVYNRLKLAGNEGSGIFMLDNELAQRIYTPAVIPGVTLV</sequence>
<dbReference type="InterPro" id="IPR041719">
    <property type="entry name" value="Ferritin_prok"/>
</dbReference>
<dbReference type="FunFam" id="1.20.1260.10:FF:000001">
    <property type="entry name" value="Non-heme ferritin"/>
    <property type="match status" value="1"/>
</dbReference>
<name>W0EES9_9FIRM</name>
<evidence type="ECO:0000256" key="2">
    <source>
        <dbReference type="ARBA" id="ARBA00006950"/>
    </source>
</evidence>
<comment type="catalytic activity">
    <reaction evidence="7 9">
        <text>4 Fe(2+) + O2 + 6 H2O = 4 iron(III) oxide-hydroxide + 12 H(+)</text>
        <dbReference type="Rhea" id="RHEA:11972"/>
        <dbReference type="ChEBI" id="CHEBI:15377"/>
        <dbReference type="ChEBI" id="CHEBI:15378"/>
        <dbReference type="ChEBI" id="CHEBI:15379"/>
        <dbReference type="ChEBI" id="CHEBI:29033"/>
        <dbReference type="ChEBI" id="CHEBI:78619"/>
        <dbReference type="EC" id="1.16.3.2"/>
    </reaction>
</comment>
<dbReference type="PANTHER" id="PTHR11431">
    <property type="entry name" value="FERRITIN"/>
    <property type="match status" value="1"/>
</dbReference>
<dbReference type="SUPFAM" id="SSF47240">
    <property type="entry name" value="Ferritin-like"/>
    <property type="match status" value="1"/>
</dbReference>
<evidence type="ECO:0000256" key="5">
    <source>
        <dbReference type="ARBA" id="ARBA00023002"/>
    </source>
</evidence>
<proteinExistence type="inferred from homology"/>
<keyword evidence="3 9" id="KW-0409">Iron storage</keyword>
<keyword evidence="5" id="KW-0560">Oxidoreductase</keyword>
<evidence type="ECO:0000256" key="9">
    <source>
        <dbReference type="RuleBase" id="RU361145"/>
    </source>
</evidence>
<dbReference type="RefSeq" id="WP_006715709.1">
    <property type="nucleotide sequence ID" value="NZ_CP007032.1"/>
</dbReference>
<comment type="function">
    <text evidence="1 9">Iron-storage protein.</text>
</comment>
<keyword evidence="9" id="KW-0963">Cytoplasm</keyword>
<dbReference type="CDD" id="cd01055">
    <property type="entry name" value="Nonheme_Ferritin"/>
    <property type="match status" value="1"/>
</dbReference>
<dbReference type="OrthoDB" id="9801481at2"/>
<dbReference type="EMBL" id="CP007032">
    <property type="protein sequence ID" value="AHF08033.1"/>
    <property type="molecule type" value="Genomic_DNA"/>
</dbReference>
<dbReference type="HOGENOM" id="CLU_065681_1_2_9"/>
<dbReference type="PANTHER" id="PTHR11431:SF127">
    <property type="entry name" value="BACTERIAL NON-HEME FERRITIN"/>
    <property type="match status" value="1"/>
</dbReference>
<dbReference type="KEGG" id="dmt:DESME_14080"/>
<comment type="subcellular location">
    <subcellularLocation>
        <location evidence="9">Cytoplasm</location>
    </subcellularLocation>
</comment>
<reference evidence="11 12" key="1">
    <citation type="submission" date="2013-12" db="EMBL/GenBank/DDBJ databases">
        <authorList>
            <consortium name="DOE Joint Genome Institute"/>
            <person name="Smidt H."/>
            <person name="Huntemann M."/>
            <person name="Han J."/>
            <person name="Chen A."/>
            <person name="Kyrpides N."/>
            <person name="Mavromatis K."/>
            <person name="Markowitz V."/>
            <person name="Palaniappan K."/>
            <person name="Ivanova N."/>
            <person name="Schaumberg A."/>
            <person name="Pati A."/>
            <person name="Liolios K."/>
            <person name="Nordberg H.P."/>
            <person name="Cantor M.N."/>
            <person name="Hua S.X."/>
            <person name="Woyke T."/>
        </authorList>
    </citation>
    <scope>NUCLEOTIDE SEQUENCE [LARGE SCALE GENOMIC DNA]</scope>
    <source>
        <strain evidence="12">DSM 15288</strain>
    </source>
</reference>
<evidence type="ECO:0000256" key="6">
    <source>
        <dbReference type="ARBA" id="ARBA00023004"/>
    </source>
</evidence>
<dbReference type="InterPro" id="IPR001519">
    <property type="entry name" value="Ferritin"/>
</dbReference>
<dbReference type="InterPro" id="IPR009078">
    <property type="entry name" value="Ferritin-like_SF"/>
</dbReference>
<dbReference type="GO" id="GO:0006826">
    <property type="term" value="P:iron ion transport"/>
    <property type="evidence" value="ECO:0007669"/>
    <property type="project" value="InterPro"/>
</dbReference>
<dbReference type="GO" id="GO:0005829">
    <property type="term" value="C:cytosol"/>
    <property type="evidence" value="ECO:0007669"/>
    <property type="project" value="TreeGrafter"/>
</dbReference>
<dbReference type="InterPro" id="IPR012347">
    <property type="entry name" value="Ferritin-like"/>
</dbReference>
<feature type="binding site" evidence="8">
    <location>
        <position position="94"/>
    </location>
    <ligand>
        <name>Fe cation</name>
        <dbReference type="ChEBI" id="CHEBI:24875"/>
        <label>1</label>
    </ligand>
</feature>
<dbReference type="InterPro" id="IPR008331">
    <property type="entry name" value="Ferritin_DPS_dom"/>
</dbReference>
<feature type="binding site" evidence="8">
    <location>
        <position position="17"/>
    </location>
    <ligand>
        <name>Fe cation</name>
        <dbReference type="ChEBI" id="CHEBI:24875"/>
        <label>1</label>
    </ligand>
</feature>
<dbReference type="GO" id="GO:0004322">
    <property type="term" value="F:ferroxidase activity"/>
    <property type="evidence" value="ECO:0007669"/>
    <property type="project" value="TreeGrafter"/>
</dbReference>
<gene>
    <name evidence="11" type="ORF">DESME_14080</name>
</gene>
<evidence type="ECO:0000256" key="7">
    <source>
        <dbReference type="ARBA" id="ARBA00048035"/>
    </source>
</evidence>
<dbReference type="PROSITE" id="PS50905">
    <property type="entry name" value="FERRITIN_LIKE"/>
    <property type="match status" value="1"/>
</dbReference>
<evidence type="ECO:0000259" key="10">
    <source>
        <dbReference type="PROSITE" id="PS50905"/>
    </source>
</evidence>
<keyword evidence="4 8" id="KW-0479">Metal-binding</keyword>
<accession>W0EES9</accession>
<feature type="binding site" evidence="8">
    <location>
        <position position="50"/>
    </location>
    <ligand>
        <name>Fe cation</name>
        <dbReference type="ChEBI" id="CHEBI:24875"/>
        <label>1</label>
    </ligand>
</feature>
<dbReference type="STRING" id="871968.DESME_14080"/>
<dbReference type="Proteomes" id="UP000010847">
    <property type="component" value="Chromosome"/>
</dbReference>
<dbReference type="GO" id="GO:0042802">
    <property type="term" value="F:identical protein binding"/>
    <property type="evidence" value="ECO:0007669"/>
    <property type="project" value="UniProtKB-ARBA"/>
</dbReference>
<dbReference type="GO" id="GO:0008199">
    <property type="term" value="F:ferric iron binding"/>
    <property type="evidence" value="ECO:0007669"/>
    <property type="project" value="InterPro"/>
</dbReference>
<dbReference type="GO" id="GO:0008198">
    <property type="term" value="F:ferrous iron binding"/>
    <property type="evidence" value="ECO:0007669"/>
    <property type="project" value="TreeGrafter"/>
</dbReference>
<evidence type="ECO:0000313" key="11">
    <source>
        <dbReference type="EMBL" id="AHF08033.1"/>
    </source>
</evidence>
<protein>
    <recommendedName>
        <fullName evidence="9">Ferritin</fullName>
        <ecNumber evidence="9">1.16.3.2</ecNumber>
    </recommendedName>
</protein>
<keyword evidence="6 8" id="KW-0408">Iron</keyword>
<dbReference type="GO" id="GO:0006879">
    <property type="term" value="P:intracellular iron ion homeostasis"/>
    <property type="evidence" value="ECO:0007669"/>
    <property type="project" value="UniProtKB-KW"/>
</dbReference>
<dbReference type="AlphaFoldDB" id="W0EES9"/>
<feature type="binding site" evidence="8">
    <location>
        <position position="127"/>
    </location>
    <ligand>
        <name>Fe cation</name>
        <dbReference type="ChEBI" id="CHEBI:24875"/>
        <label>1</label>
    </ligand>
</feature>
<evidence type="ECO:0000256" key="3">
    <source>
        <dbReference type="ARBA" id="ARBA00022434"/>
    </source>
</evidence>
<evidence type="ECO:0000256" key="4">
    <source>
        <dbReference type="ARBA" id="ARBA00022723"/>
    </source>
</evidence>
<keyword evidence="12" id="KW-1185">Reference proteome</keyword>
<feature type="domain" description="Ferritin-like diiron" evidence="10">
    <location>
        <begin position="1"/>
        <end position="145"/>
    </location>
</feature>
<dbReference type="EC" id="1.16.3.2" evidence="9"/>
<evidence type="ECO:0000313" key="12">
    <source>
        <dbReference type="Proteomes" id="UP000010847"/>
    </source>
</evidence>
<feature type="binding site" evidence="8">
    <location>
        <position position="53"/>
    </location>
    <ligand>
        <name>Fe cation</name>
        <dbReference type="ChEBI" id="CHEBI:24875"/>
        <label>1</label>
    </ligand>
</feature>
<evidence type="ECO:0000256" key="1">
    <source>
        <dbReference type="ARBA" id="ARBA00002485"/>
    </source>
</evidence>
<dbReference type="Pfam" id="PF00210">
    <property type="entry name" value="Ferritin"/>
    <property type="match status" value="1"/>
</dbReference>
<dbReference type="Gene3D" id="1.20.1260.10">
    <property type="match status" value="1"/>
</dbReference>
<evidence type="ECO:0000256" key="8">
    <source>
        <dbReference type="PIRSR" id="PIRSR601519-1"/>
    </source>
</evidence>
<dbReference type="eggNOG" id="COG1528">
    <property type="taxonomic scope" value="Bacteria"/>
</dbReference>
<organism evidence="11 12">
    <name type="scientific">Desulfitobacterium metallireducens DSM 15288</name>
    <dbReference type="NCBI Taxonomy" id="871968"/>
    <lineage>
        <taxon>Bacteria</taxon>
        <taxon>Bacillati</taxon>
        <taxon>Bacillota</taxon>
        <taxon>Clostridia</taxon>
        <taxon>Eubacteriales</taxon>
        <taxon>Desulfitobacteriaceae</taxon>
        <taxon>Desulfitobacterium</taxon>
    </lineage>
</organism>
<comment type="similarity">
    <text evidence="2 9">Belongs to the ferritin family. Prokaryotic subfamily.</text>
</comment>
<dbReference type="InterPro" id="IPR009040">
    <property type="entry name" value="Ferritin-like_diiron"/>
</dbReference>